<evidence type="ECO:0000256" key="4">
    <source>
        <dbReference type="ARBA" id="ARBA00023204"/>
    </source>
</evidence>
<dbReference type="GO" id="GO:0000712">
    <property type="term" value="P:resolution of meiotic recombination intermediates"/>
    <property type="evidence" value="ECO:0007669"/>
    <property type="project" value="TreeGrafter"/>
</dbReference>
<protein>
    <recommendedName>
        <fullName evidence="7">Centromere protein S</fullName>
    </recommendedName>
</protein>
<dbReference type="SUPFAM" id="SSF47113">
    <property type="entry name" value="Histone-fold"/>
    <property type="match status" value="1"/>
</dbReference>
<dbReference type="KEGG" id="cten:18248372"/>
<dbReference type="Pfam" id="PF15630">
    <property type="entry name" value="CENP-S"/>
    <property type="match status" value="1"/>
</dbReference>
<dbReference type="Gene3D" id="1.10.20.10">
    <property type="entry name" value="Histone, subunit A"/>
    <property type="match status" value="1"/>
</dbReference>
<dbReference type="PANTHER" id="PTHR22980">
    <property type="entry name" value="CORTISTATIN"/>
    <property type="match status" value="1"/>
</dbReference>
<name>G3BEG3_CANTC</name>
<feature type="non-terminal residue" evidence="5">
    <location>
        <position position="1"/>
    </location>
</feature>
<proteinExistence type="inferred from homology"/>
<dbReference type="AlphaFoldDB" id="G3BEG3"/>
<dbReference type="InterPro" id="IPR029003">
    <property type="entry name" value="CENP-S/Mhf1"/>
</dbReference>
<dbReference type="OrthoDB" id="1872155at2759"/>
<accession>G3BEG3</accession>
<dbReference type="GO" id="GO:0003682">
    <property type="term" value="F:chromatin binding"/>
    <property type="evidence" value="ECO:0007669"/>
    <property type="project" value="TreeGrafter"/>
</dbReference>
<dbReference type="GO" id="GO:0071821">
    <property type="term" value="C:FANCM-MHF complex"/>
    <property type="evidence" value="ECO:0007669"/>
    <property type="project" value="InterPro"/>
</dbReference>
<keyword evidence="3" id="KW-0238">DNA-binding</keyword>
<dbReference type="GO" id="GO:0046982">
    <property type="term" value="F:protein heterodimerization activity"/>
    <property type="evidence" value="ECO:0007669"/>
    <property type="project" value="InterPro"/>
</dbReference>
<dbReference type="CDD" id="cd22919">
    <property type="entry name" value="HFD_CENP-S"/>
    <property type="match status" value="1"/>
</dbReference>
<keyword evidence="2" id="KW-0227">DNA damage</keyword>
<dbReference type="PANTHER" id="PTHR22980:SF0">
    <property type="entry name" value="CENTROMERE PROTEIN S"/>
    <property type="match status" value="1"/>
</dbReference>
<dbReference type="Proteomes" id="UP000000707">
    <property type="component" value="Unassembled WGS sequence"/>
</dbReference>
<dbReference type="eggNOG" id="ENOG502S7WI">
    <property type="taxonomic scope" value="Eukaryota"/>
</dbReference>
<reference evidence="5 6" key="1">
    <citation type="journal article" date="2011" name="Proc. Natl. Acad. Sci. U.S.A.">
        <title>Comparative genomics of xylose-fermenting fungi for enhanced biofuel production.</title>
        <authorList>
            <person name="Wohlbach D.J."/>
            <person name="Kuo A."/>
            <person name="Sato T.K."/>
            <person name="Potts K.M."/>
            <person name="Salamov A.A."/>
            <person name="LaButti K.M."/>
            <person name="Sun H."/>
            <person name="Clum A."/>
            <person name="Pangilinan J.L."/>
            <person name="Lindquist E.A."/>
            <person name="Lucas S."/>
            <person name="Lapidus A."/>
            <person name="Jin M."/>
            <person name="Gunawan C."/>
            <person name="Balan V."/>
            <person name="Dale B.E."/>
            <person name="Jeffries T.W."/>
            <person name="Zinkel R."/>
            <person name="Barry K.W."/>
            <person name="Grigoriev I.V."/>
            <person name="Gasch A.P."/>
        </authorList>
    </citation>
    <scope>NUCLEOTIDE SEQUENCE [LARGE SCALE GENOMIC DNA]</scope>
    <source>
        <strain evidence="5">ATCC 10573</strain>
        <strain evidence="6">ATCC 10573 / BCRC 21748 / CBS 615 / JCM 9827 / NBRC 10315 / NRRL Y-1498 / VKM Y-70</strain>
    </source>
</reference>
<sequence>MSKEEIESQLKSAVFLMVSRIVEQEVARLGVHSTPMFTASLVELTTNQLLNLGEDLEAFAHHAGRTTIKPEDMYMVVRKNETLAEILRQYEGKLEG</sequence>
<evidence type="ECO:0000313" key="6">
    <source>
        <dbReference type="Proteomes" id="UP000000707"/>
    </source>
</evidence>
<evidence type="ECO:0000313" key="5">
    <source>
        <dbReference type="EMBL" id="EGV61182.1"/>
    </source>
</evidence>
<keyword evidence="4" id="KW-0234">DNA repair</keyword>
<evidence type="ECO:0000256" key="3">
    <source>
        <dbReference type="ARBA" id="ARBA00023125"/>
    </source>
</evidence>
<evidence type="ECO:0000256" key="1">
    <source>
        <dbReference type="ARBA" id="ARBA00006612"/>
    </source>
</evidence>
<organism evidence="6">
    <name type="scientific">Candida tenuis (strain ATCC 10573 / BCRC 21748 / CBS 615 / JCM 9827 / NBRC 10315 / NRRL Y-1498 / VKM Y-70)</name>
    <name type="common">Yeast</name>
    <name type="synonym">Yamadazyma tenuis</name>
    <dbReference type="NCBI Taxonomy" id="590646"/>
    <lineage>
        <taxon>Eukaryota</taxon>
        <taxon>Fungi</taxon>
        <taxon>Dikarya</taxon>
        <taxon>Ascomycota</taxon>
        <taxon>Saccharomycotina</taxon>
        <taxon>Pichiomycetes</taxon>
        <taxon>Debaryomycetaceae</taxon>
        <taxon>Yamadazyma</taxon>
    </lineage>
</organism>
<keyword evidence="6" id="KW-1185">Reference proteome</keyword>
<dbReference type="HOGENOM" id="CLU_100369_3_1_1"/>
<dbReference type="EMBL" id="GL996528">
    <property type="protein sequence ID" value="EGV61182.1"/>
    <property type="molecule type" value="Genomic_DNA"/>
</dbReference>
<dbReference type="GO" id="GO:0003677">
    <property type="term" value="F:DNA binding"/>
    <property type="evidence" value="ECO:0007669"/>
    <property type="project" value="UniProtKB-KW"/>
</dbReference>
<evidence type="ECO:0008006" key="7">
    <source>
        <dbReference type="Google" id="ProtNLM"/>
    </source>
</evidence>
<comment type="similarity">
    <text evidence="1">Belongs to the TAF9 family. CENP-S/MHF1 subfamily.</text>
</comment>
<dbReference type="InterPro" id="IPR009072">
    <property type="entry name" value="Histone-fold"/>
</dbReference>
<gene>
    <name evidence="5" type="ORF">CANTEDRAFT_116603</name>
</gene>
<evidence type="ECO:0000256" key="2">
    <source>
        <dbReference type="ARBA" id="ARBA00022763"/>
    </source>
</evidence>
<dbReference type="GeneID" id="18248372"/>
<dbReference type="GO" id="GO:0006281">
    <property type="term" value="P:DNA repair"/>
    <property type="evidence" value="ECO:0007669"/>
    <property type="project" value="UniProtKB-KW"/>
</dbReference>
<dbReference type="EMBL" id="GL996528">
    <property type="protein sequence ID" value="EGV61181.1"/>
    <property type="molecule type" value="Genomic_DNA"/>
</dbReference>
<dbReference type="GO" id="GO:0031297">
    <property type="term" value="P:replication fork processing"/>
    <property type="evidence" value="ECO:0007669"/>
    <property type="project" value="TreeGrafter"/>
</dbReference>
<dbReference type="STRING" id="590646.G3BEG3"/>